<evidence type="ECO:0000313" key="3">
    <source>
        <dbReference type="Proteomes" id="UP001215598"/>
    </source>
</evidence>
<sequence length="197" mass="21429">MLWLFLCGCQYLTLGDRGIHLLGAAWGVPDWQFVVEYLAVAAAGYWQVAAAEGDSVAAEGWSGNPGLWTEGWWVVWRLAIVQWVDRTRMVVAELMVVSLLLVMSRAWLCPEHVWLPRGARWVANIVCARLQASGCSCGQPSFIDISGRGLSRGSRKGGVPRYLRVAFHIIPSNSTVTFIGNTLTGGGVIAPSGRKSA</sequence>
<protein>
    <submittedName>
        <fullName evidence="2">Uncharacterized protein</fullName>
    </submittedName>
</protein>
<feature type="signal peptide" evidence="1">
    <location>
        <begin position="1"/>
        <end position="15"/>
    </location>
</feature>
<dbReference type="EMBL" id="JARKIB010000397">
    <property type="protein sequence ID" value="KAJ7711387.1"/>
    <property type="molecule type" value="Genomic_DNA"/>
</dbReference>
<accession>A0AAD7H425</accession>
<keyword evidence="3" id="KW-1185">Reference proteome</keyword>
<dbReference type="AlphaFoldDB" id="A0AAD7H425"/>
<gene>
    <name evidence="2" type="ORF">B0H16DRAFT_1480368</name>
</gene>
<dbReference type="Proteomes" id="UP001215598">
    <property type="component" value="Unassembled WGS sequence"/>
</dbReference>
<organism evidence="2 3">
    <name type="scientific">Mycena metata</name>
    <dbReference type="NCBI Taxonomy" id="1033252"/>
    <lineage>
        <taxon>Eukaryota</taxon>
        <taxon>Fungi</taxon>
        <taxon>Dikarya</taxon>
        <taxon>Basidiomycota</taxon>
        <taxon>Agaricomycotina</taxon>
        <taxon>Agaricomycetes</taxon>
        <taxon>Agaricomycetidae</taxon>
        <taxon>Agaricales</taxon>
        <taxon>Marasmiineae</taxon>
        <taxon>Mycenaceae</taxon>
        <taxon>Mycena</taxon>
    </lineage>
</organism>
<reference evidence="2" key="1">
    <citation type="submission" date="2023-03" db="EMBL/GenBank/DDBJ databases">
        <title>Massive genome expansion in bonnet fungi (Mycena s.s.) driven by repeated elements and novel gene families across ecological guilds.</title>
        <authorList>
            <consortium name="Lawrence Berkeley National Laboratory"/>
            <person name="Harder C.B."/>
            <person name="Miyauchi S."/>
            <person name="Viragh M."/>
            <person name="Kuo A."/>
            <person name="Thoen E."/>
            <person name="Andreopoulos B."/>
            <person name="Lu D."/>
            <person name="Skrede I."/>
            <person name="Drula E."/>
            <person name="Henrissat B."/>
            <person name="Morin E."/>
            <person name="Kohler A."/>
            <person name="Barry K."/>
            <person name="LaButti K."/>
            <person name="Morin E."/>
            <person name="Salamov A."/>
            <person name="Lipzen A."/>
            <person name="Mereny Z."/>
            <person name="Hegedus B."/>
            <person name="Baldrian P."/>
            <person name="Stursova M."/>
            <person name="Weitz H."/>
            <person name="Taylor A."/>
            <person name="Grigoriev I.V."/>
            <person name="Nagy L.G."/>
            <person name="Martin F."/>
            <person name="Kauserud H."/>
        </authorList>
    </citation>
    <scope>NUCLEOTIDE SEQUENCE</scope>
    <source>
        <strain evidence="2">CBHHK182m</strain>
    </source>
</reference>
<evidence type="ECO:0000313" key="2">
    <source>
        <dbReference type="EMBL" id="KAJ7711387.1"/>
    </source>
</evidence>
<name>A0AAD7H425_9AGAR</name>
<evidence type="ECO:0000256" key="1">
    <source>
        <dbReference type="SAM" id="SignalP"/>
    </source>
</evidence>
<keyword evidence="1" id="KW-0732">Signal</keyword>
<feature type="chain" id="PRO_5042020934" evidence="1">
    <location>
        <begin position="16"/>
        <end position="197"/>
    </location>
</feature>
<comment type="caution">
    <text evidence="2">The sequence shown here is derived from an EMBL/GenBank/DDBJ whole genome shotgun (WGS) entry which is preliminary data.</text>
</comment>
<proteinExistence type="predicted"/>